<evidence type="ECO:0000256" key="5">
    <source>
        <dbReference type="ARBA" id="ARBA00022605"/>
    </source>
</evidence>
<dbReference type="PIRSF" id="PIRSF000525">
    <property type="entry name" value="SerC"/>
    <property type="match status" value="1"/>
</dbReference>
<dbReference type="RefSeq" id="WP_307205167.1">
    <property type="nucleotide sequence ID" value="NZ_JAUSSU010000006.1"/>
</dbReference>
<evidence type="ECO:0000256" key="10">
    <source>
        <dbReference type="ARBA" id="ARBA00049007"/>
    </source>
</evidence>
<keyword evidence="6 11" id="KW-0808">Transferase</keyword>
<organism evidence="13 14">
    <name type="scientific">Paenibacillus harenae</name>
    <dbReference type="NCBI Taxonomy" id="306543"/>
    <lineage>
        <taxon>Bacteria</taxon>
        <taxon>Bacillati</taxon>
        <taxon>Bacillota</taxon>
        <taxon>Bacilli</taxon>
        <taxon>Bacillales</taxon>
        <taxon>Paenibacillaceae</taxon>
        <taxon>Paenibacillus</taxon>
    </lineage>
</organism>
<comment type="pathway">
    <text evidence="2 11">Amino-acid biosynthesis; L-serine biosynthesis; L-serine from 3-phospho-D-glycerate: step 2/3.</text>
</comment>
<feature type="binding site" evidence="11">
    <location>
        <position position="41"/>
    </location>
    <ligand>
        <name>L-glutamate</name>
        <dbReference type="ChEBI" id="CHEBI:29985"/>
    </ligand>
</feature>
<dbReference type="Gene3D" id="3.40.640.10">
    <property type="entry name" value="Type I PLP-dependent aspartate aminotransferase-like (Major domain)"/>
    <property type="match status" value="1"/>
</dbReference>
<feature type="binding site" evidence="11">
    <location>
        <position position="194"/>
    </location>
    <ligand>
        <name>pyridoxal 5'-phosphate</name>
        <dbReference type="ChEBI" id="CHEBI:597326"/>
    </ligand>
</feature>
<dbReference type="InterPro" id="IPR015424">
    <property type="entry name" value="PyrdxlP-dep_Trfase"/>
</dbReference>
<gene>
    <name evidence="11" type="primary">serC</name>
    <name evidence="13" type="ORF">J2T15_003350</name>
</gene>
<keyword evidence="13" id="KW-0378">Hydrolase</keyword>
<dbReference type="InterPro" id="IPR015421">
    <property type="entry name" value="PyrdxlP-dep_Trfase_major"/>
</dbReference>
<dbReference type="GO" id="GO:0016787">
    <property type="term" value="F:hydrolase activity"/>
    <property type="evidence" value="ECO:0007669"/>
    <property type="project" value="UniProtKB-KW"/>
</dbReference>
<dbReference type="NCBIfam" id="NF003764">
    <property type="entry name" value="PRK05355.1"/>
    <property type="match status" value="1"/>
</dbReference>
<comment type="catalytic activity">
    <reaction evidence="10 11">
        <text>O-phospho-L-serine + 2-oxoglutarate = 3-phosphooxypyruvate + L-glutamate</text>
        <dbReference type="Rhea" id="RHEA:14329"/>
        <dbReference type="ChEBI" id="CHEBI:16810"/>
        <dbReference type="ChEBI" id="CHEBI:18110"/>
        <dbReference type="ChEBI" id="CHEBI:29985"/>
        <dbReference type="ChEBI" id="CHEBI:57524"/>
        <dbReference type="EC" id="2.6.1.52"/>
    </reaction>
</comment>
<evidence type="ECO:0000256" key="8">
    <source>
        <dbReference type="ARBA" id="ARBA00023299"/>
    </source>
</evidence>
<feature type="modified residue" description="N6-(pyridoxal phosphate)lysine" evidence="11">
    <location>
        <position position="195"/>
    </location>
</feature>
<dbReference type="PANTHER" id="PTHR43247">
    <property type="entry name" value="PHOSPHOSERINE AMINOTRANSFERASE"/>
    <property type="match status" value="1"/>
</dbReference>
<dbReference type="GO" id="GO:0004648">
    <property type="term" value="F:O-phospho-L-serine:2-oxoglutarate aminotransferase activity"/>
    <property type="evidence" value="ECO:0007669"/>
    <property type="project" value="UniProtKB-EC"/>
</dbReference>
<evidence type="ECO:0000256" key="3">
    <source>
        <dbReference type="ARBA" id="ARBA00006904"/>
    </source>
</evidence>
<dbReference type="NCBIfam" id="TIGR01364">
    <property type="entry name" value="serC_1"/>
    <property type="match status" value="1"/>
</dbReference>
<comment type="similarity">
    <text evidence="3 11">Belongs to the class-V pyridoxal-phosphate-dependent aminotransferase family. SerC subfamily.</text>
</comment>
<feature type="domain" description="Aminotransferase class V" evidence="12">
    <location>
        <begin position="4"/>
        <end position="346"/>
    </location>
</feature>
<comment type="caution">
    <text evidence="11">Lacks conserved residue(s) required for the propagation of feature annotation.</text>
</comment>
<dbReference type="Pfam" id="PF00266">
    <property type="entry name" value="Aminotran_5"/>
    <property type="match status" value="1"/>
</dbReference>
<evidence type="ECO:0000259" key="12">
    <source>
        <dbReference type="Pfam" id="PF00266"/>
    </source>
</evidence>
<proteinExistence type="inferred from homology"/>
<dbReference type="PANTHER" id="PTHR43247:SF1">
    <property type="entry name" value="PHOSPHOSERINE AMINOTRANSFERASE"/>
    <property type="match status" value="1"/>
</dbReference>
<dbReference type="SUPFAM" id="SSF53383">
    <property type="entry name" value="PLP-dependent transferases"/>
    <property type="match status" value="1"/>
</dbReference>
<keyword evidence="7 11" id="KW-0663">Pyridoxal phosphate</keyword>
<evidence type="ECO:0000256" key="1">
    <source>
        <dbReference type="ARBA" id="ARBA00003483"/>
    </source>
</evidence>
<evidence type="ECO:0000256" key="11">
    <source>
        <dbReference type="HAMAP-Rule" id="MF_00160"/>
    </source>
</evidence>
<name>A0ABT9U3T9_PAEHA</name>
<evidence type="ECO:0000256" key="7">
    <source>
        <dbReference type="ARBA" id="ARBA00022898"/>
    </source>
</evidence>
<comment type="caution">
    <text evidence="13">The sequence shown here is derived from an EMBL/GenBank/DDBJ whole genome shotgun (WGS) entry which is preliminary data.</text>
</comment>
<dbReference type="InterPro" id="IPR015422">
    <property type="entry name" value="PyrdxlP-dep_Trfase_small"/>
</dbReference>
<comment type="function">
    <text evidence="1 11">Catalyzes the reversible conversion of 3-phosphohydroxypyruvate to phosphoserine and of 3-hydroxy-2-oxo-4-phosphonooxybutanoate to phosphohydroxythreonine.</text>
</comment>
<feature type="binding site" evidence="11">
    <location>
        <position position="101"/>
    </location>
    <ligand>
        <name>pyridoxal 5'-phosphate</name>
        <dbReference type="ChEBI" id="CHEBI:597326"/>
    </ligand>
</feature>
<keyword evidence="4 11" id="KW-0032">Aminotransferase</keyword>
<comment type="subunit">
    <text evidence="11">Homodimer.</text>
</comment>
<feature type="binding site" evidence="11">
    <location>
        <begin position="236"/>
        <end position="237"/>
    </location>
    <ligand>
        <name>pyridoxal 5'-phosphate</name>
        <dbReference type="ChEBI" id="CHEBI:597326"/>
    </ligand>
</feature>
<keyword evidence="8 11" id="KW-0718">Serine biosynthesis</keyword>
<keyword evidence="11" id="KW-0963">Cytoplasm</keyword>
<evidence type="ECO:0000256" key="4">
    <source>
        <dbReference type="ARBA" id="ARBA00022576"/>
    </source>
</evidence>
<dbReference type="InterPro" id="IPR022278">
    <property type="entry name" value="Pser_aminoTfrase"/>
</dbReference>
<keyword evidence="5 11" id="KW-0028">Amino-acid biosynthesis</keyword>
<dbReference type="EMBL" id="JAUSSU010000006">
    <property type="protein sequence ID" value="MDQ0113907.1"/>
    <property type="molecule type" value="Genomic_DNA"/>
</dbReference>
<accession>A0ABT9U3T9</accession>
<dbReference type="Gene3D" id="3.90.1150.10">
    <property type="entry name" value="Aspartate Aminotransferase, domain 1"/>
    <property type="match status" value="1"/>
</dbReference>
<feature type="binding site" evidence="11">
    <location>
        <position position="171"/>
    </location>
    <ligand>
        <name>pyridoxal 5'-phosphate</name>
        <dbReference type="ChEBI" id="CHEBI:597326"/>
    </ligand>
</feature>
<dbReference type="EC" id="2.6.1.52" evidence="11"/>
<dbReference type="Proteomes" id="UP001229346">
    <property type="component" value="Unassembled WGS sequence"/>
</dbReference>
<evidence type="ECO:0000313" key="14">
    <source>
        <dbReference type="Proteomes" id="UP001229346"/>
    </source>
</evidence>
<comment type="cofactor">
    <cofactor evidence="11">
        <name>pyridoxal 5'-phosphate</name>
        <dbReference type="ChEBI" id="CHEBI:597326"/>
    </cofactor>
    <text evidence="11">Binds 1 pyridoxal phosphate per subunit.</text>
</comment>
<comment type="subcellular location">
    <subcellularLocation>
        <location evidence="11">Cytoplasm</location>
    </subcellularLocation>
</comment>
<comment type="catalytic activity">
    <reaction evidence="9 11">
        <text>4-(phosphooxy)-L-threonine + 2-oxoglutarate = (R)-3-hydroxy-2-oxo-4-phosphooxybutanoate + L-glutamate</text>
        <dbReference type="Rhea" id="RHEA:16573"/>
        <dbReference type="ChEBI" id="CHEBI:16810"/>
        <dbReference type="ChEBI" id="CHEBI:29985"/>
        <dbReference type="ChEBI" id="CHEBI:58452"/>
        <dbReference type="ChEBI" id="CHEBI:58538"/>
        <dbReference type="EC" id="2.6.1.52"/>
    </reaction>
</comment>
<dbReference type="HAMAP" id="MF_00160">
    <property type="entry name" value="SerC_aminotrans_5"/>
    <property type="match status" value="1"/>
</dbReference>
<dbReference type="InterPro" id="IPR000192">
    <property type="entry name" value="Aminotrans_V_dom"/>
</dbReference>
<feature type="binding site" evidence="11">
    <location>
        <begin position="75"/>
        <end position="76"/>
    </location>
    <ligand>
        <name>pyridoxal 5'-phosphate</name>
        <dbReference type="ChEBI" id="CHEBI:597326"/>
    </ligand>
</feature>
<sequence>MRNYNFNPGPAALPLEVLEEAQRQFIAYGGGGMSIMEMSHRSPAVERMVEETGQLFKKLLGLPDAYRVLFMGGGASMQFGLIPMNFLKEGQTAHYILSGSFSDKAYSEARAVGNAVAAASSKDSKWRVLPDTASLLLGSNAAYVHMTTNNTIEGSQFKHIPDTNGVPLIGDMTSDIMSRKMDFSKFAMFYAGAQKNIGPAGVTVAAVHENLLADCSERIPTIMKYSTYADNDSLYNTPPVHSLYMTKLVLEWTERQGGIAAMEQSSEEKAALLYGVIDASDGFYQGIIGQPYRSNMNVTWRMRDEALEKQLIAAAEERGIVGLAGHRSVGGLRASIYNAVPLEACEALADLMIEFQRVRG</sequence>
<evidence type="ECO:0000256" key="6">
    <source>
        <dbReference type="ARBA" id="ARBA00022679"/>
    </source>
</evidence>
<evidence type="ECO:0000313" key="13">
    <source>
        <dbReference type="EMBL" id="MDQ0113907.1"/>
    </source>
</evidence>
<evidence type="ECO:0000256" key="9">
    <source>
        <dbReference type="ARBA" id="ARBA00047630"/>
    </source>
</evidence>
<evidence type="ECO:0000256" key="2">
    <source>
        <dbReference type="ARBA" id="ARBA00005099"/>
    </source>
</evidence>
<protein>
    <recommendedName>
        <fullName evidence="11">Phosphoserine aminotransferase</fullName>
        <ecNumber evidence="11">2.6.1.52</ecNumber>
    </recommendedName>
    <alternativeName>
        <fullName evidence="11">Phosphohydroxythreonine aminotransferase</fullName>
        <shortName evidence="11">PSAT</shortName>
    </alternativeName>
</protein>
<feature type="binding site" evidence="11">
    <location>
        <position position="151"/>
    </location>
    <ligand>
        <name>pyridoxal 5'-phosphate</name>
        <dbReference type="ChEBI" id="CHEBI:597326"/>
    </ligand>
</feature>
<keyword evidence="14" id="KW-1185">Reference proteome</keyword>
<reference evidence="13 14" key="1">
    <citation type="submission" date="2023-07" db="EMBL/GenBank/DDBJ databases">
        <title>Sorghum-associated microbial communities from plants grown in Nebraska, USA.</title>
        <authorList>
            <person name="Schachtman D."/>
        </authorList>
    </citation>
    <scope>NUCLEOTIDE SEQUENCE [LARGE SCALE GENOMIC DNA]</scope>
    <source>
        <strain evidence="13 14">CC482</strain>
    </source>
</reference>